<keyword evidence="2" id="KW-0812">Transmembrane</keyword>
<sequence length="582" mass="68665">MFSNNTLIDRLSNRFRKSEEEINDSIKYIFSRIAQFIVDGKVFYIYDLGYIYSDKNSNVIFRNADIAFDVSLENIVGKYYGQKSYYEAVFETMRHIIDNAEIIYIEDFGTFYYKDGYINFECSDNLSYLVEEQNDKLNKITSTALTRRLSSRFKKSKFEVISLVNELFKNIILSIINDNVFYIYDIGYIFVNNCKLIFRSHDIAFDESIKDISNNDRKIQVYETILESIRHIVDNGERVYIEYFGTFFYSDGHIKFEADEVLLYFVDKRFNIDKIIDNISKELDELYSNKNSLKNKEEKYKSIKEYKEQESQDINHFEKEFFENRNTQRVVNKISSINEVEKIDKKITNNKITRDRITIRKKKNTNPYPILIAAAFIVVVAFVVISFINYPNFNEGLTYNIDDKNLYNIVNEYFSYIDSKDLFSYKLASNMYYWDLSKELYNDVTYWPLIYAYNNQKYKVDAVIKKGSSISYKKLPESMISPKNNTNSIEDIKYFYNTLSKSFIILYPNFISAKKNGHALWSLKLSYYYDKNVFTTNAPLIPSGVYSNILAQNGRIVNLYSQISKYNKLNGSIISSFMAVVK</sequence>
<dbReference type="AlphaFoldDB" id="A0A5C8D681"/>
<dbReference type="RefSeq" id="WP_147738835.1">
    <property type="nucleotide sequence ID" value="NZ_SAXU01000001.1"/>
</dbReference>
<name>A0A5C8D681_9SPIR</name>
<evidence type="ECO:0000313" key="3">
    <source>
        <dbReference type="EMBL" id="TXJ20726.1"/>
    </source>
</evidence>
<dbReference type="Proteomes" id="UP000324638">
    <property type="component" value="Unassembled WGS sequence"/>
</dbReference>
<proteinExistence type="predicted"/>
<evidence type="ECO:0000313" key="4">
    <source>
        <dbReference type="Proteomes" id="UP000324638"/>
    </source>
</evidence>
<keyword evidence="2" id="KW-0472">Membrane</keyword>
<reference evidence="3 4" key="1">
    <citation type="journal article" date="1992" name="Lakartidningen">
        <title>[Penicillin V and not amoxicillin is the first choice preparation in acute otitis].</title>
        <authorList>
            <person name="Kamme C."/>
            <person name="Lundgren K."/>
            <person name="Prellner K."/>
        </authorList>
    </citation>
    <scope>NUCLEOTIDE SEQUENCE [LARGE SCALE GENOMIC DNA]</scope>
    <source>
        <strain evidence="3 4">513A</strain>
    </source>
</reference>
<dbReference type="EMBL" id="SAXU01000001">
    <property type="protein sequence ID" value="TXJ20726.1"/>
    <property type="molecule type" value="Genomic_DNA"/>
</dbReference>
<feature type="coiled-coil region" evidence="1">
    <location>
        <begin position="276"/>
        <end position="313"/>
    </location>
</feature>
<organism evidence="3 4">
    <name type="scientific">Brachyspira aalborgi</name>
    <dbReference type="NCBI Taxonomy" id="29522"/>
    <lineage>
        <taxon>Bacteria</taxon>
        <taxon>Pseudomonadati</taxon>
        <taxon>Spirochaetota</taxon>
        <taxon>Spirochaetia</taxon>
        <taxon>Brachyspirales</taxon>
        <taxon>Brachyspiraceae</taxon>
        <taxon>Brachyspira</taxon>
    </lineage>
</organism>
<gene>
    <name evidence="3" type="ORF">EPJ79_06205</name>
</gene>
<feature type="transmembrane region" description="Helical" evidence="2">
    <location>
        <begin position="370"/>
        <end position="390"/>
    </location>
</feature>
<protein>
    <submittedName>
        <fullName evidence="3">Uncharacterized protein</fullName>
    </submittedName>
</protein>
<keyword evidence="1" id="KW-0175">Coiled coil</keyword>
<comment type="caution">
    <text evidence="3">The sequence shown here is derived from an EMBL/GenBank/DDBJ whole genome shotgun (WGS) entry which is preliminary data.</text>
</comment>
<keyword evidence="2" id="KW-1133">Transmembrane helix</keyword>
<evidence type="ECO:0000256" key="1">
    <source>
        <dbReference type="SAM" id="Coils"/>
    </source>
</evidence>
<accession>A0A5C8D681</accession>
<evidence type="ECO:0000256" key="2">
    <source>
        <dbReference type="SAM" id="Phobius"/>
    </source>
</evidence>